<feature type="region of interest" description="Disordered" evidence="1">
    <location>
        <begin position="1"/>
        <end position="88"/>
    </location>
</feature>
<evidence type="ECO:0000313" key="2">
    <source>
        <dbReference type="Ensembl" id="ENSPKIP00000005679.1"/>
    </source>
</evidence>
<keyword evidence="3" id="KW-1185">Reference proteome</keyword>
<organism evidence="2 3">
    <name type="scientific">Paramormyrops kingsleyae</name>
    <dbReference type="NCBI Taxonomy" id="1676925"/>
    <lineage>
        <taxon>Eukaryota</taxon>
        <taxon>Metazoa</taxon>
        <taxon>Chordata</taxon>
        <taxon>Craniata</taxon>
        <taxon>Vertebrata</taxon>
        <taxon>Euteleostomi</taxon>
        <taxon>Actinopterygii</taxon>
        <taxon>Neopterygii</taxon>
        <taxon>Teleostei</taxon>
        <taxon>Osteoglossocephala</taxon>
        <taxon>Osteoglossomorpha</taxon>
        <taxon>Osteoglossiformes</taxon>
        <taxon>Mormyridae</taxon>
        <taxon>Paramormyrops</taxon>
    </lineage>
</organism>
<evidence type="ECO:0000256" key="1">
    <source>
        <dbReference type="SAM" id="MobiDB-lite"/>
    </source>
</evidence>
<proteinExistence type="predicted"/>
<dbReference type="Ensembl" id="ENSPKIT00000029687.1">
    <property type="protein sequence ID" value="ENSPKIP00000005679.1"/>
    <property type="gene ID" value="ENSPKIG00000022259.1"/>
</dbReference>
<protein>
    <submittedName>
        <fullName evidence="2">Uncharacterized protein</fullName>
    </submittedName>
</protein>
<feature type="compositionally biased region" description="Polar residues" evidence="1">
    <location>
        <begin position="32"/>
        <end position="41"/>
    </location>
</feature>
<reference evidence="2" key="1">
    <citation type="submission" date="2025-08" db="UniProtKB">
        <authorList>
            <consortium name="Ensembl"/>
        </authorList>
    </citation>
    <scope>IDENTIFICATION</scope>
</reference>
<sequence length="117" mass="12872">MPRPCRSAQGTGSAHRHATPIPVSPGHRLRPQTCNSHTGQPRAQAPPTDIPHPCQSAQGTGSAHRHTTPVSPGHRLRPQEHATPTPILLNSECFTHLYNRFKESREMTGRLSRPETN</sequence>
<evidence type="ECO:0000313" key="3">
    <source>
        <dbReference type="Proteomes" id="UP000261540"/>
    </source>
</evidence>
<dbReference type="Proteomes" id="UP000261540">
    <property type="component" value="Unplaced"/>
</dbReference>
<reference evidence="2" key="2">
    <citation type="submission" date="2025-09" db="UniProtKB">
        <authorList>
            <consortium name="Ensembl"/>
        </authorList>
    </citation>
    <scope>IDENTIFICATION</scope>
</reference>
<name>A0A3B3QIN2_9TELE</name>
<accession>A0A3B3QIN2</accession>
<dbReference type="AlphaFoldDB" id="A0A3B3QIN2"/>